<dbReference type="Gene3D" id="3.40.1160.10">
    <property type="entry name" value="Acetylglutamate kinase-like"/>
    <property type="match status" value="1"/>
</dbReference>
<dbReference type="HOGENOM" id="CLU_076278_0_1_5"/>
<dbReference type="Proteomes" id="UP000006833">
    <property type="component" value="Chromosome"/>
</dbReference>
<proteinExistence type="inferred from homology"/>
<dbReference type="PANTHER" id="PTHR30409">
    <property type="entry name" value="CARBAMATE KINASE"/>
    <property type="match status" value="1"/>
</dbReference>
<organism evidence="8 9">
    <name type="scientific">Dinoroseobacter shibae (strain DSM 16493 / NCIMB 14021 / DFL 12)</name>
    <dbReference type="NCBI Taxonomy" id="398580"/>
    <lineage>
        <taxon>Bacteria</taxon>
        <taxon>Pseudomonadati</taxon>
        <taxon>Pseudomonadota</taxon>
        <taxon>Alphaproteobacteria</taxon>
        <taxon>Rhodobacterales</taxon>
        <taxon>Roseobacteraceae</taxon>
        <taxon>Dinoroseobacter</taxon>
    </lineage>
</organism>
<evidence type="ECO:0000256" key="3">
    <source>
        <dbReference type="ARBA" id="ARBA00022679"/>
    </source>
</evidence>
<dbReference type="PRINTS" id="PR01469">
    <property type="entry name" value="CARBMTKINASE"/>
</dbReference>
<dbReference type="InterPro" id="IPR036393">
    <property type="entry name" value="AceGlu_kinase-like_sf"/>
</dbReference>
<evidence type="ECO:0000313" key="8">
    <source>
        <dbReference type="EMBL" id="ABV92182.1"/>
    </source>
</evidence>
<dbReference type="OrthoDB" id="9766717at2"/>
<dbReference type="PANTHER" id="PTHR30409:SF1">
    <property type="entry name" value="CARBAMATE KINASE-RELATED"/>
    <property type="match status" value="1"/>
</dbReference>
<dbReference type="KEGG" id="dsh:Dshi_0434"/>
<dbReference type="SUPFAM" id="SSF53633">
    <property type="entry name" value="Carbamate kinase-like"/>
    <property type="match status" value="1"/>
</dbReference>
<dbReference type="Pfam" id="PF00696">
    <property type="entry name" value="AA_kinase"/>
    <property type="match status" value="1"/>
</dbReference>
<keyword evidence="9" id="KW-1185">Reference proteome</keyword>
<keyword evidence="4 6" id="KW-0418">Kinase</keyword>
<dbReference type="GO" id="GO:0019546">
    <property type="term" value="P:L-arginine deiminase pathway"/>
    <property type="evidence" value="ECO:0007669"/>
    <property type="project" value="TreeGrafter"/>
</dbReference>
<evidence type="ECO:0000256" key="5">
    <source>
        <dbReference type="NCBIfam" id="TIGR00746"/>
    </source>
</evidence>
<comment type="similarity">
    <text evidence="2 6">Belongs to the carbamate kinase family.</text>
</comment>
<protein>
    <recommendedName>
        <fullName evidence="5 6">Carbamate kinase</fullName>
    </recommendedName>
</protein>
<dbReference type="EMBL" id="CP000830">
    <property type="protein sequence ID" value="ABV92182.1"/>
    <property type="molecule type" value="Genomic_DNA"/>
</dbReference>
<accession>A8LN38</accession>
<dbReference type="NCBIfam" id="NF009008">
    <property type="entry name" value="PRK12354.1"/>
    <property type="match status" value="1"/>
</dbReference>
<gene>
    <name evidence="8" type="primary">arcC</name>
    <name evidence="8" type="ordered locus">Dshi_0434</name>
</gene>
<evidence type="ECO:0000256" key="4">
    <source>
        <dbReference type="ARBA" id="ARBA00022777"/>
    </source>
</evidence>
<dbReference type="CDD" id="cd04235">
    <property type="entry name" value="AAK_CK"/>
    <property type="match status" value="1"/>
</dbReference>
<dbReference type="GO" id="GO:0005829">
    <property type="term" value="C:cytosol"/>
    <property type="evidence" value="ECO:0007669"/>
    <property type="project" value="TreeGrafter"/>
</dbReference>
<reference evidence="9" key="1">
    <citation type="journal article" date="2010" name="ISME J.">
        <title>The complete genome sequence of the algal symbiont Dinoroseobacter shibae: a hitchhiker's guide to life in the sea.</title>
        <authorList>
            <person name="Wagner-Dobler I."/>
            <person name="Ballhausen B."/>
            <person name="Berger M."/>
            <person name="Brinkhoff T."/>
            <person name="Buchholz I."/>
            <person name="Bunk B."/>
            <person name="Cypionka H."/>
            <person name="Daniel R."/>
            <person name="Drepper T."/>
            <person name="Gerdts G."/>
            <person name="Hahnke S."/>
            <person name="Han C."/>
            <person name="Jahn D."/>
            <person name="Kalhoefer D."/>
            <person name="Kiss H."/>
            <person name="Klenk H.P."/>
            <person name="Kyrpides N."/>
            <person name="Liebl W."/>
            <person name="Liesegang H."/>
            <person name="Meincke L."/>
            <person name="Pati A."/>
            <person name="Petersen J."/>
            <person name="Piekarski T."/>
            <person name="Pommerenke C."/>
            <person name="Pradella S."/>
            <person name="Pukall R."/>
            <person name="Rabus R."/>
            <person name="Stackebrandt E."/>
            <person name="Thole S."/>
            <person name="Thompson L."/>
            <person name="Tielen P."/>
            <person name="Tomasch J."/>
            <person name="von Jan M."/>
            <person name="Wanphrut N."/>
            <person name="Wichels A."/>
            <person name="Zech H."/>
            <person name="Simon M."/>
        </authorList>
    </citation>
    <scope>NUCLEOTIDE SEQUENCE [LARGE SCALE GENOMIC DNA]</scope>
    <source>
        <strain evidence="9">DSM 16493 / NCIMB 14021 / DFL 12</strain>
    </source>
</reference>
<evidence type="ECO:0000259" key="7">
    <source>
        <dbReference type="Pfam" id="PF00696"/>
    </source>
</evidence>
<dbReference type="FunFam" id="3.40.1160.10:FF:000007">
    <property type="entry name" value="Carbamate kinase"/>
    <property type="match status" value="1"/>
</dbReference>
<evidence type="ECO:0000313" key="9">
    <source>
        <dbReference type="Proteomes" id="UP000006833"/>
    </source>
</evidence>
<dbReference type="AlphaFoldDB" id="A8LN38"/>
<name>A8LN38_DINSH</name>
<dbReference type="eggNOG" id="COG0549">
    <property type="taxonomic scope" value="Bacteria"/>
</dbReference>
<keyword evidence="3 6" id="KW-0808">Transferase</keyword>
<comment type="pathway">
    <text evidence="1">Amino-acid degradation; L-arginine degradation via ADI pathway.</text>
</comment>
<dbReference type="NCBIfam" id="TIGR00746">
    <property type="entry name" value="arcC"/>
    <property type="match status" value="1"/>
</dbReference>
<dbReference type="PIRSF" id="PIRSF000723">
    <property type="entry name" value="Carbamate_kin"/>
    <property type="match status" value="1"/>
</dbReference>
<dbReference type="GO" id="GO:0008804">
    <property type="term" value="F:carbamate kinase activity"/>
    <property type="evidence" value="ECO:0007669"/>
    <property type="project" value="UniProtKB-UniRule"/>
</dbReference>
<evidence type="ECO:0000256" key="2">
    <source>
        <dbReference type="ARBA" id="ARBA00011066"/>
    </source>
</evidence>
<dbReference type="InterPro" id="IPR001048">
    <property type="entry name" value="Asp/Glu/Uridylate_kinase"/>
</dbReference>
<dbReference type="InterPro" id="IPR003964">
    <property type="entry name" value="Carb_kinase"/>
</dbReference>
<dbReference type="STRING" id="398580.Dshi_0434"/>
<evidence type="ECO:0000256" key="1">
    <source>
        <dbReference type="ARBA" id="ARBA00004850"/>
    </source>
</evidence>
<feature type="domain" description="Aspartate/glutamate/uridylate kinase" evidence="7">
    <location>
        <begin position="1"/>
        <end position="276"/>
    </location>
</feature>
<evidence type="ECO:0000256" key="6">
    <source>
        <dbReference type="PIRNR" id="PIRNR000723"/>
    </source>
</evidence>
<dbReference type="RefSeq" id="WP_012177112.1">
    <property type="nucleotide sequence ID" value="NC_009952.1"/>
</dbReference>
<sequence>MLVVAALGGNALLKRGEPLTAENQRRNVREAAVALARIVRAGHRLVVTHGNGPQVGLLALQGAAYKPEEAYPLDVLGAETGGMIGYIIEQELENALDHDRAVATLLTQIVVDPDDLAFRDPAKFIGPVYSRDEAEARAKAVGWTIAQDGDKWRRVVPSPAPQEIPDMRVIRMLLEQDVIVICGGGGGIPVLRRADGSLIGIEAVIDKDAASALLARELEADALLLLTDVDGVYRDFGTDRQARIDSLTPGEAFKLNLPAGSMGPKMLAAARFAAYGGLAGIGRLDEATDILEGRAGTRVIPDATDEGGSGRG</sequence>